<dbReference type="PANTHER" id="PTHR43048">
    <property type="entry name" value="METHYLMALONYL-COA EPIMERASE"/>
    <property type="match status" value="1"/>
</dbReference>
<evidence type="ECO:0000259" key="2">
    <source>
        <dbReference type="PROSITE" id="PS51819"/>
    </source>
</evidence>
<dbReference type="Gene3D" id="3.10.180.10">
    <property type="entry name" value="2,3-Dihydroxybiphenyl 1,2-Dioxygenase, domain 1"/>
    <property type="match status" value="1"/>
</dbReference>
<protein>
    <submittedName>
        <fullName evidence="3">VOC family protein</fullName>
    </submittedName>
</protein>
<dbReference type="RefSeq" id="WP_191038731.1">
    <property type="nucleotide sequence ID" value="NZ_JACXAA010000003.1"/>
</dbReference>
<dbReference type="GO" id="GO:0046872">
    <property type="term" value="F:metal ion binding"/>
    <property type="evidence" value="ECO:0007669"/>
    <property type="project" value="UniProtKB-KW"/>
</dbReference>
<dbReference type="InterPro" id="IPR051785">
    <property type="entry name" value="MMCE/EMCE_epimerase"/>
</dbReference>
<organism evidence="3 4">
    <name type="scientific">Spirosoma validum</name>
    <dbReference type="NCBI Taxonomy" id="2771355"/>
    <lineage>
        <taxon>Bacteria</taxon>
        <taxon>Pseudomonadati</taxon>
        <taxon>Bacteroidota</taxon>
        <taxon>Cytophagia</taxon>
        <taxon>Cytophagales</taxon>
        <taxon>Cytophagaceae</taxon>
        <taxon>Spirosoma</taxon>
    </lineage>
</organism>
<proteinExistence type="predicted"/>
<dbReference type="AlphaFoldDB" id="A0A927B0I4"/>
<sequence>METPQVTIQLPARNTQSPFSHMRGAHVAVRVPDYEASKQWYMEKLDFRLIHEWPFGDLQLAYLAPANDDNFWVELLAGGQPEAGANYTDLDESLHPAGYHHFCIDVPSVDDTLRELSQRGVTLVGEAFNLSAIGKRLAFIADPWGNLIEFAEQLA</sequence>
<dbReference type="PANTHER" id="PTHR43048:SF6">
    <property type="entry name" value="BLR8189 PROTEIN"/>
    <property type="match status" value="1"/>
</dbReference>
<keyword evidence="1" id="KW-0479">Metal-binding</keyword>
<comment type="caution">
    <text evidence="3">The sequence shown here is derived from an EMBL/GenBank/DDBJ whole genome shotgun (WGS) entry which is preliminary data.</text>
</comment>
<evidence type="ECO:0000313" key="3">
    <source>
        <dbReference type="EMBL" id="MBD2753093.1"/>
    </source>
</evidence>
<dbReference type="SUPFAM" id="SSF54593">
    <property type="entry name" value="Glyoxalase/Bleomycin resistance protein/Dihydroxybiphenyl dioxygenase"/>
    <property type="match status" value="1"/>
</dbReference>
<dbReference type="Proteomes" id="UP000653797">
    <property type="component" value="Unassembled WGS sequence"/>
</dbReference>
<gene>
    <name evidence="3" type="ORF">IC230_09360</name>
</gene>
<dbReference type="CDD" id="cd06587">
    <property type="entry name" value="VOC"/>
    <property type="match status" value="1"/>
</dbReference>
<dbReference type="PROSITE" id="PS51819">
    <property type="entry name" value="VOC"/>
    <property type="match status" value="1"/>
</dbReference>
<dbReference type="GO" id="GO:0046491">
    <property type="term" value="P:L-methylmalonyl-CoA metabolic process"/>
    <property type="evidence" value="ECO:0007669"/>
    <property type="project" value="TreeGrafter"/>
</dbReference>
<reference evidence="3" key="1">
    <citation type="submission" date="2020-09" db="EMBL/GenBank/DDBJ databases">
        <authorList>
            <person name="Kim M.K."/>
        </authorList>
    </citation>
    <scope>NUCLEOTIDE SEQUENCE</scope>
    <source>
        <strain evidence="3">BT704</strain>
    </source>
</reference>
<dbReference type="InterPro" id="IPR037523">
    <property type="entry name" value="VOC_core"/>
</dbReference>
<evidence type="ECO:0000256" key="1">
    <source>
        <dbReference type="ARBA" id="ARBA00022723"/>
    </source>
</evidence>
<dbReference type="InterPro" id="IPR004360">
    <property type="entry name" value="Glyas_Fos-R_dOase_dom"/>
</dbReference>
<dbReference type="InterPro" id="IPR029068">
    <property type="entry name" value="Glyas_Bleomycin-R_OHBP_Dase"/>
</dbReference>
<evidence type="ECO:0000313" key="4">
    <source>
        <dbReference type="Proteomes" id="UP000653797"/>
    </source>
</evidence>
<name>A0A927B0I4_9BACT</name>
<accession>A0A927B0I4</accession>
<dbReference type="EMBL" id="JACXAA010000003">
    <property type="protein sequence ID" value="MBD2753093.1"/>
    <property type="molecule type" value="Genomic_DNA"/>
</dbReference>
<dbReference type="Pfam" id="PF00903">
    <property type="entry name" value="Glyoxalase"/>
    <property type="match status" value="1"/>
</dbReference>
<feature type="domain" description="VOC" evidence="2">
    <location>
        <begin position="23"/>
        <end position="153"/>
    </location>
</feature>
<keyword evidence="4" id="KW-1185">Reference proteome</keyword>
<dbReference type="GO" id="GO:0004493">
    <property type="term" value="F:methylmalonyl-CoA epimerase activity"/>
    <property type="evidence" value="ECO:0007669"/>
    <property type="project" value="TreeGrafter"/>
</dbReference>